<dbReference type="InterPro" id="IPR035897">
    <property type="entry name" value="Toll_tir_struct_dom_sf"/>
</dbReference>
<dbReference type="InterPro" id="IPR058192">
    <property type="entry name" value="WHD_ROQ1-like"/>
</dbReference>
<dbReference type="Pfam" id="PF23282">
    <property type="entry name" value="WHD_ROQ1"/>
    <property type="match status" value="1"/>
</dbReference>
<dbReference type="PRINTS" id="PR00364">
    <property type="entry name" value="DISEASERSIST"/>
</dbReference>
<dbReference type="Pfam" id="PF00931">
    <property type="entry name" value="NB-ARC"/>
    <property type="match status" value="1"/>
</dbReference>
<dbReference type="SUPFAM" id="SSF52058">
    <property type="entry name" value="L domain-like"/>
    <property type="match status" value="2"/>
</dbReference>
<dbReference type="Proteomes" id="UP000594261">
    <property type="component" value="Chromosome 9"/>
</dbReference>
<accession>A0A7N2RB71</accession>
<evidence type="ECO:0000313" key="10">
    <source>
        <dbReference type="EnsemblPlants" id="QL09p051998:mrna"/>
    </source>
</evidence>
<dbReference type="GO" id="GO:0061809">
    <property type="term" value="F:NAD+ nucleosidase activity, cyclic ADP-ribose generating"/>
    <property type="evidence" value="ECO:0007669"/>
    <property type="project" value="UniProtKB-EC"/>
</dbReference>
<evidence type="ECO:0000313" key="11">
    <source>
        <dbReference type="Proteomes" id="UP000594261"/>
    </source>
</evidence>
<sequence length="1274" mass="143603">MATQATSSSPSSTSSSSSSFSSCPQWKYDVFLSFCGVDTRKNFTDHLYTALKQKGIITFRDDEKLERGKYISRELLKAIEESKYAIIVLSTNYASSRWCLIELAKIVKCKKETGVTVLPVFYHVDPSDVTNQNGILAEAFAKHEKDTRINTEDVQAWKAALKDVGDISGWHLHDRHESIIIQKIVGRIFSELYHKLPCVSEDLVGMDSCVEEMLDSCIGEGLGGVRFVGICGMGGMGKTTLAHEIYRRISGNFEARSFIANIREETKNQGLVSLQKQLLSKTLMESEINIWDVCEGINVIRNTLCNKNVFIILDDVDGDKQLEALAGKHDWFGPGSRIIVTSRDSHLLKRCGVDYIYTAKELNNDDALQLFSWKAFHKPHPEENYVNLSKDFVNYAKGLPLALKVLGSSLFAKKLKEWESALYKLKKEPNKNILDILQISFDVLTNSEKGLFLDIACFFNGRNKDCIRDILESFYYSLDYDIGVLMDKSLITIDYGTLRMHDLLQDMGQEIVRRESPKEPGGRSRLWIYDDVIHVLKNNFGTEAVEGIMFNIPIQKVEHLSAEAFSKMKNLRLLKISSEELPEDFINGTMQLPKDLIRGKVQLPQGLSYLSNELRFLEWHGYHLKCLPTNFQLSKLVELRMHCSGIKQLWNGNMNLDELRLIDLSDSQNLIEMPDLSGAPKLKQLILRRCTRLYKIHTSLGDLKQLIRLDLNGCKCLEILPHKISLEALEILDLGGCSRLKKFPEIVGNMSRLLKLCLSETAIKDLPLSVEHLTGLIELDLRNCKNLSSLSNACCCLMSLKILTLSGCSKLDKLPENLGNIEGLEKLDVSGTAITGLPLSVVHLKNLKVLSLRGCVGLSSKPFNKLLSFPLMQRKRSPDPTGILECSLQGLWSMTKLDLSYCNIRAIPDILGSLSSLIELNVEGNHFVCLPESISQLSNLRNLYLGGCTQLQKLPKLQLNMNLIDATGCTSLETLSSSPDYDFQMNIIYLFNCVKLIYNQGKGDLLSTILRHYIIKGCFGSDLYTYLTIPGSEIPNWFRHQNVGASVNLQVPSHLLLSSKFMGIAVCAVYIFRQHHPLHQLHIQDTGSLNCSVKANGSPPYEVDLLLSEGFGKIESYHLWVEYFPYKKHFERLWKEVLDANEFTQIEVTFETFGPGLVVTKCGAHLIFEQDIGDLKQTKPGSSSCIITPYYEDHDLGDSEKDTKIKESADDEPPHPKWTEHPNLIENWIGNSCIQGQGDSDCTGWSYAGKLWRRILLFIWGQVVGRSHCCTAYT</sequence>
<evidence type="ECO:0000256" key="3">
    <source>
        <dbReference type="ARBA" id="ARBA00022737"/>
    </source>
</evidence>
<evidence type="ECO:0000256" key="7">
    <source>
        <dbReference type="ARBA" id="ARBA00047304"/>
    </source>
</evidence>
<dbReference type="InterPro" id="IPR000157">
    <property type="entry name" value="TIR_dom"/>
</dbReference>
<dbReference type="EnsemblPlants" id="QL09p051998:mrna">
    <property type="protein sequence ID" value="QL09p051998:mrna"/>
    <property type="gene ID" value="QL09p051998"/>
</dbReference>
<proteinExistence type="predicted"/>
<comment type="catalytic activity">
    <reaction evidence="7">
        <text>NAD(+) + H2O = ADP-D-ribose + nicotinamide + H(+)</text>
        <dbReference type="Rhea" id="RHEA:16301"/>
        <dbReference type="ChEBI" id="CHEBI:15377"/>
        <dbReference type="ChEBI" id="CHEBI:15378"/>
        <dbReference type="ChEBI" id="CHEBI:17154"/>
        <dbReference type="ChEBI" id="CHEBI:57540"/>
        <dbReference type="ChEBI" id="CHEBI:57967"/>
        <dbReference type="EC" id="3.2.2.6"/>
    </reaction>
    <physiologicalReaction direction="left-to-right" evidence="7">
        <dbReference type="Rhea" id="RHEA:16302"/>
    </physiologicalReaction>
</comment>
<dbReference type="InterPro" id="IPR032675">
    <property type="entry name" value="LRR_dom_sf"/>
</dbReference>
<reference evidence="10 11" key="1">
    <citation type="journal article" date="2016" name="G3 (Bethesda)">
        <title>First Draft Assembly and Annotation of the Genome of a California Endemic Oak Quercus lobata Nee (Fagaceae).</title>
        <authorList>
            <person name="Sork V.L."/>
            <person name="Fitz-Gibbon S.T."/>
            <person name="Puiu D."/>
            <person name="Crepeau M."/>
            <person name="Gugger P.F."/>
            <person name="Sherman R."/>
            <person name="Stevens K."/>
            <person name="Langley C.H."/>
            <person name="Pellegrini M."/>
            <person name="Salzberg S.L."/>
        </authorList>
    </citation>
    <scope>NUCLEOTIDE SEQUENCE [LARGE SCALE GENOMIC DNA]</scope>
    <source>
        <strain evidence="10 11">cv. SW786</strain>
    </source>
</reference>
<evidence type="ECO:0000256" key="8">
    <source>
        <dbReference type="SAM" id="MobiDB-lite"/>
    </source>
</evidence>
<evidence type="ECO:0000256" key="4">
    <source>
        <dbReference type="ARBA" id="ARBA00022801"/>
    </source>
</evidence>
<name>A0A7N2RB71_QUELO</name>
<dbReference type="EC" id="3.2.2.6" evidence="1"/>
<dbReference type="GO" id="GO:0043531">
    <property type="term" value="F:ADP binding"/>
    <property type="evidence" value="ECO:0007669"/>
    <property type="project" value="InterPro"/>
</dbReference>
<dbReference type="Gene3D" id="3.40.50.300">
    <property type="entry name" value="P-loop containing nucleotide triphosphate hydrolases"/>
    <property type="match status" value="1"/>
</dbReference>
<dbReference type="InterPro" id="IPR027417">
    <property type="entry name" value="P-loop_NTPase"/>
</dbReference>
<dbReference type="Gene3D" id="3.40.50.10140">
    <property type="entry name" value="Toll/interleukin-1 receptor homology (TIR) domain"/>
    <property type="match status" value="1"/>
</dbReference>
<feature type="compositionally biased region" description="Low complexity" evidence="8">
    <location>
        <begin position="7"/>
        <end position="22"/>
    </location>
</feature>
<organism evidence="10 11">
    <name type="scientific">Quercus lobata</name>
    <name type="common">Valley oak</name>
    <dbReference type="NCBI Taxonomy" id="97700"/>
    <lineage>
        <taxon>Eukaryota</taxon>
        <taxon>Viridiplantae</taxon>
        <taxon>Streptophyta</taxon>
        <taxon>Embryophyta</taxon>
        <taxon>Tracheophyta</taxon>
        <taxon>Spermatophyta</taxon>
        <taxon>Magnoliopsida</taxon>
        <taxon>eudicotyledons</taxon>
        <taxon>Gunneridae</taxon>
        <taxon>Pentapetalae</taxon>
        <taxon>rosids</taxon>
        <taxon>fabids</taxon>
        <taxon>Fagales</taxon>
        <taxon>Fagaceae</taxon>
        <taxon>Quercus</taxon>
    </lineage>
</organism>
<dbReference type="SUPFAM" id="SSF52540">
    <property type="entry name" value="P-loop containing nucleoside triphosphate hydrolases"/>
    <property type="match status" value="1"/>
</dbReference>
<dbReference type="OMA" id="TGEWIGM"/>
<dbReference type="SMART" id="SM00255">
    <property type="entry name" value="TIR"/>
    <property type="match status" value="1"/>
</dbReference>
<feature type="domain" description="TIR" evidence="9">
    <location>
        <begin position="26"/>
        <end position="192"/>
    </location>
</feature>
<evidence type="ECO:0000256" key="5">
    <source>
        <dbReference type="ARBA" id="ARBA00022821"/>
    </source>
</evidence>
<protein>
    <recommendedName>
        <fullName evidence="1">ADP-ribosyl cyclase/cyclic ADP-ribose hydrolase</fullName>
        <ecNumber evidence="1">3.2.2.6</ecNumber>
    </recommendedName>
</protein>
<keyword evidence="5" id="KW-0611">Plant defense</keyword>
<dbReference type="GO" id="GO:0007165">
    <property type="term" value="P:signal transduction"/>
    <property type="evidence" value="ECO:0007669"/>
    <property type="project" value="InterPro"/>
</dbReference>
<keyword evidence="4" id="KW-0378">Hydrolase</keyword>
<dbReference type="Pfam" id="PF01582">
    <property type="entry name" value="TIR"/>
    <property type="match status" value="1"/>
</dbReference>
<dbReference type="PANTHER" id="PTHR11017:SF559">
    <property type="entry name" value="DISEASE RESISTANCE PROTEIN CHL1"/>
    <property type="match status" value="1"/>
</dbReference>
<evidence type="ECO:0000259" key="9">
    <source>
        <dbReference type="PROSITE" id="PS50104"/>
    </source>
</evidence>
<dbReference type="PANTHER" id="PTHR11017">
    <property type="entry name" value="LEUCINE-RICH REPEAT-CONTAINING PROTEIN"/>
    <property type="match status" value="1"/>
</dbReference>
<evidence type="ECO:0000256" key="2">
    <source>
        <dbReference type="ARBA" id="ARBA00022614"/>
    </source>
</evidence>
<keyword evidence="3" id="KW-0677">Repeat</keyword>
<dbReference type="Gramene" id="QL09p051998:mrna">
    <property type="protein sequence ID" value="QL09p051998:mrna"/>
    <property type="gene ID" value="QL09p051998"/>
</dbReference>
<dbReference type="AlphaFoldDB" id="A0A7N2RB71"/>
<dbReference type="Pfam" id="PF07725">
    <property type="entry name" value="LRR_3"/>
    <property type="match status" value="1"/>
</dbReference>
<dbReference type="Pfam" id="PF20160">
    <property type="entry name" value="C-JID"/>
    <property type="match status" value="1"/>
</dbReference>
<dbReference type="PROSITE" id="PS50104">
    <property type="entry name" value="TIR"/>
    <property type="match status" value="1"/>
</dbReference>
<dbReference type="FunCoup" id="A0A7N2RB71">
    <property type="interactions" value="564"/>
</dbReference>
<dbReference type="FunFam" id="1.10.8.430:FF:000002">
    <property type="entry name" value="Disease resistance protein (TIR-NBS-LRR class)"/>
    <property type="match status" value="1"/>
</dbReference>
<keyword evidence="11" id="KW-1185">Reference proteome</keyword>
<reference evidence="10" key="2">
    <citation type="submission" date="2021-01" db="UniProtKB">
        <authorList>
            <consortium name="EnsemblPlants"/>
        </authorList>
    </citation>
    <scope>IDENTIFICATION</scope>
</reference>
<dbReference type="InterPro" id="IPR044974">
    <property type="entry name" value="Disease_R_plants"/>
</dbReference>
<evidence type="ECO:0000256" key="1">
    <source>
        <dbReference type="ARBA" id="ARBA00011982"/>
    </source>
</evidence>
<keyword evidence="2" id="KW-0433">Leucine-rich repeat</keyword>
<dbReference type="SUPFAM" id="SSF52200">
    <property type="entry name" value="Toll/Interleukin receptor TIR domain"/>
    <property type="match status" value="1"/>
</dbReference>
<dbReference type="InParanoid" id="A0A7N2RB71"/>
<dbReference type="InterPro" id="IPR042197">
    <property type="entry name" value="Apaf_helical"/>
</dbReference>
<feature type="region of interest" description="Disordered" evidence="8">
    <location>
        <begin position="1"/>
        <end position="22"/>
    </location>
</feature>
<dbReference type="EMBL" id="LRBV02000009">
    <property type="status" value="NOT_ANNOTATED_CDS"/>
    <property type="molecule type" value="Genomic_DNA"/>
</dbReference>
<dbReference type="FunFam" id="3.40.50.10140:FF:000007">
    <property type="entry name" value="Disease resistance protein (TIR-NBS-LRR class)"/>
    <property type="match status" value="1"/>
</dbReference>
<dbReference type="InterPro" id="IPR002182">
    <property type="entry name" value="NB-ARC"/>
</dbReference>
<dbReference type="InterPro" id="IPR011713">
    <property type="entry name" value="Leu-rich_rpt_3"/>
</dbReference>
<dbReference type="InterPro" id="IPR045344">
    <property type="entry name" value="C-JID"/>
</dbReference>
<dbReference type="Gene3D" id="3.80.10.10">
    <property type="entry name" value="Ribonuclease Inhibitor"/>
    <property type="match status" value="3"/>
</dbReference>
<dbReference type="Pfam" id="PF23286">
    <property type="entry name" value="LRR_13"/>
    <property type="match status" value="2"/>
</dbReference>
<dbReference type="Gene3D" id="1.10.8.430">
    <property type="entry name" value="Helical domain of apoptotic protease-activating factors"/>
    <property type="match status" value="1"/>
</dbReference>
<keyword evidence="6" id="KW-0520">NAD</keyword>
<dbReference type="InterPro" id="IPR058546">
    <property type="entry name" value="RPS4B/Roq1-like_LRR"/>
</dbReference>
<evidence type="ECO:0000256" key="6">
    <source>
        <dbReference type="ARBA" id="ARBA00023027"/>
    </source>
</evidence>
<dbReference type="GO" id="GO:0006952">
    <property type="term" value="P:defense response"/>
    <property type="evidence" value="ECO:0007669"/>
    <property type="project" value="InterPro"/>
</dbReference>